<evidence type="ECO:0000256" key="2">
    <source>
        <dbReference type="ARBA" id="ARBA00022723"/>
    </source>
</evidence>
<dbReference type="SUPFAM" id="SSF56420">
    <property type="entry name" value="Peptide deformylase"/>
    <property type="match status" value="1"/>
</dbReference>
<dbReference type="GO" id="GO:0046872">
    <property type="term" value="F:metal ion binding"/>
    <property type="evidence" value="ECO:0007669"/>
    <property type="project" value="UniProtKB-KW"/>
</dbReference>
<comment type="caution">
    <text evidence="7">The sequence shown here is derived from an EMBL/GenBank/DDBJ whole genome shotgun (WGS) entry which is preliminary data.</text>
</comment>
<evidence type="ECO:0000256" key="4">
    <source>
        <dbReference type="ARBA" id="ARBA00022917"/>
    </source>
</evidence>
<sequence length="247" mass="26913">MRPRPRLHTWRLAVAPSVPRLSPLGTAHRPGGVRSGSAYRLTRPAPNRGTCALTRHAVLRTLIAMRQRSIPGSTGRVRPLALLGDPVLAAPCAEVTDFGPALERLVEDLFATMYAARGVGLAANQIGVPLRVFVHDCPDDEDRRHLGHLVNPRLVEADGVVVRGPEGCLSLPGLEAGTERYDHAVVEGVDLRGEPRTVHGTGFFARCLQHESDHLDGTLYVDRLTGLRRRRVLRAAARAPWAGEREA</sequence>
<dbReference type="FunFam" id="3.90.45.10:FF:000004">
    <property type="entry name" value="Peptide deformylase"/>
    <property type="match status" value="1"/>
</dbReference>
<proteinExistence type="inferred from homology"/>
<dbReference type="CDD" id="cd00487">
    <property type="entry name" value="Pep_deformylase"/>
    <property type="match status" value="1"/>
</dbReference>
<feature type="binding site" evidence="6">
    <location>
        <position position="168"/>
    </location>
    <ligand>
        <name>Fe cation</name>
        <dbReference type="ChEBI" id="CHEBI:24875"/>
    </ligand>
</feature>
<evidence type="ECO:0000256" key="3">
    <source>
        <dbReference type="ARBA" id="ARBA00022801"/>
    </source>
</evidence>
<dbReference type="PANTHER" id="PTHR10458:SF2">
    <property type="entry name" value="PEPTIDE DEFORMYLASE, MITOCHONDRIAL"/>
    <property type="match status" value="1"/>
</dbReference>
<evidence type="ECO:0000256" key="5">
    <source>
        <dbReference type="ARBA" id="ARBA00023004"/>
    </source>
</evidence>
<keyword evidence="4 6" id="KW-0648">Protein biosynthesis</keyword>
<feature type="active site" evidence="6">
    <location>
        <position position="211"/>
    </location>
</feature>
<accession>A0AA37C3H3</accession>
<dbReference type="InterPro" id="IPR023635">
    <property type="entry name" value="Peptide_deformylase"/>
</dbReference>
<comment type="cofactor">
    <cofactor evidence="6">
        <name>Fe(2+)</name>
        <dbReference type="ChEBI" id="CHEBI:29033"/>
    </cofactor>
    <text evidence="6">Binds 1 Fe(2+) ion.</text>
</comment>
<dbReference type="Pfam" id="PF01327">
    <property type="entry name" value="Pep_deformylase"/>
    <property type="match status" value="1"/>
</dbReference>
<evidence type="ECO:0000313" key="8">
    <source>
        <dbReference type="Proteomes" id="UP001051844"/>
    </source>
</evidence>
<dbReference type="AlphaFoldDB" id="A0AA37C3H3"/>
<keyword evidence="5 6" id="KW-0408">Iron</keyword>
<dbReference type="Proteomes" id="UP001051844">
    <property type="component" value="Unassembled WGS sequence"/>
</dbReference>
<keyword evidence="3 6" id="KW-0378">Hydrolase</keyword>
<comment type="function">
    <text evidence="6">Removes the formyl group from the N-terminal Met of newly synthesized proteins. Requires at least a dipeptide for an efficient rate of reaction. N-terminal L-methionine is a prerequisite for activity but the enzyme has broad specificity at other positions.</text>
</comment>
<dbReference type="NCBIfam" id="NF001159">
    <property type="entry name" value="PRK00150.1-3"/>
    <property type="match status" value="1"/>
</dbReference>
<evidence type="ECO:0000256" key="1">
    <source>
        <dbReference type="ARBA" id="ARBA00010759"/>
    </source>
</evidence>
<dbReference type="EMBL" id="BNDZ01000005">
    <property type="protein sequence ID" value="GHI49766.1"/>
    <property type="molecule type" value="Genomic_DNA"/>
</dbReference>
<feature type="binding site" evidence="6">
    <location>
        <position position="214"/>
    </location>
    <ligand>
        <name>Fe cation</name>
        <dbReference type="ChEBI" id="CHEBI:24875"/>
    </ligand>
</feature>
<dbReference type="PANTHER" id="PTHR10458">
    <property type="entry name" value="PEPTIDE DEFORMYLASE"/>
    <property type="match status" value="1"/>
</dbReference>
<gene>
    <name evidence="6" type="primary">def</name>
    <name evidence="7" type="ORF">ScoT_59400</name>
</gene>
<feature type="binding site" evidence="6">
    <location>
        <position position="210"/>
    </location>
    <ligand>
        <name>Fe cation</name>
        <dbReference type="ChEBI" id="CHEBI:24875"/>
    </ligand>
</feature>
<dbReference type="GO" id="GO:0006412">
    <property type="term" value="P:translation"/>
    <property type="evidence" value="ECO:0007669"/>
    <property type="project" value="UniProtKB-UniRule"/>
</dbReference>
<reference evidence="7" key="1">
    <citation type="submission" date="2022-09" db="EMBL/GenBank/DDBJ databases">
        <title>Whole genome shotgun sequence of Streptomyces albidoflavus NBRC 12854.</title>
        <authorList>
            <person name="Komaki H."/>
            <person name="Tamura T."/>
        </authorList>
    </citation>
    <scope>NUCLEOTIDE SEQUENCE</scope>
    <source>
        <strain evidence="7">NBRC 12854</strain>
    </source>
</reference>
<evidence type="ECO:0000313" key="7">
    <source>
        <dbReference type="EMBL" id="GHI49766.1"/>
    </source>
</evidence>
<protein>
    <recommendedName>
        <fullName evidence="6">Peptide deformylase</fullName>
        <shortName evidence="6">PDF</shortName>
        <ecNumber evidence="6">3.5.1.88</ecNumber>
    </recommendedName>
    <alternativeName>
        <fullName evidence="6">Polypeptide deformylase</fullName>
    </alternativeName>
</protein>
<dbReference type="HAMAP" id="MF_00163">
    <property type="entry name" value="Pep_deformylase"/>
    <property type="match status" value="1"/>
</dbReference>
<dbReference type="PRINTS" id="PR01576">
    <property type="entry name" value="PDEFORMYLASE"/>
</dbReference>
<dbReference type="NCBIfam" id="TIGR00079">
    <property type="entry name" value="pept_deformyl"/>
    <property type="match status" value="1"/>
</dbReference>
<name>A0AA37C3H3_9ACTN</name>
<comment type="catalytic activity">
    <reaction evidence="6">
        <text>N-terminal N-formyl-L-methionyl-[peptide] + H2O = N-terminal L-methionyl-[peptide] + formate</text>
        <dbReference type="Rhea" id="RHEA:24420"/>
        <dbReference type="Rhea" id="RHEA-COMP:10639"/>
        <dbReference type="Rhea" id="RHEA-COMP:10640"/>
        <dbReference type="ChEBI" id="CHEBI:15377"/>
        <dbReference type="ChEBI" id="CHEBI:15740"/>
        <dbReference type="ChEBI" id="CHEBI:49298"/>
        <dbReference type="ChEBI" id="CHEBI:64731"/>
        <dbReference type="EC" id="3.5.1.88"/>
    </reaction>
</comment>
<keyword evidence="2 6" id="KW-0479">Metal-binding</keyword>
<dbReference type="Gene3D" id="3.90.45.10">
    <property type="entry name" value="Peptide deformylase"/>
    <property type="match status" value="1"/>
</dbReference>
<evidence type="ECO:0000256" key="6">
    <source>
        <dbReference type="HAMAP-Rule" id="MF_00163"/>
    </source>
</evidence>
<comment type="similarity">
    <text evidence="1 6">Belongs to the polypeptide deformylase family.</text>
</comment>
<dbReference type="GO" id="GO:0042586">
    <property type="term" value="F:peptide deformylase activity"/>
    <property type="evidence" value="ECO:0007669"/>
    <property type="project" value="UniProtKB-UniRule"/>
</dbReference>
<dbReference type="InterPro" id="IPR036821">
    <property type="entry name" value="Peptide_deformylase_sf"/>
</dbReference>
<dbReference type="EC" id="3.5.1.88" evidence="6"/>
<organism evidence="7 8">
    <name type="scientific">Streptomyces albidoflavus</name>
    <dbReference type="NCBI Taxonomy" id="1886"/>
    <lineage>
        <taxon>Bacteria</taxon>
        <taxon>Bacillati</taxon>
        <taxon>Actinomycetota</taxon>
        <taxon>Actinomycetes</taxon>
        <taxon>Kitasatosporales</taxon>
        <taxon>Streptomycetaceae</taxon>
        <taxon>Streptomyces</taxon>
        <taxon>Streptomyces albidoflavus group</taxon>
    </lineage>
</organism>